<evidence type="ECO:0000313" key="2">
    <source>
        <dbReference type="EMBL" id="MVS99864.1"/>
    </source>
</evidence>
<evidence type="ECO:0000313" key="3">
    <source>
        <dbReference type="Proteomes" id="UP000438106"/>
    </source>
</evidence>
<proteinExistence type="predicted"/>
<accession>A0A7X3FSB3</accession>
<gene>
    <name evidence="2" type="ORF">GO014_12610</name>
</gene>
<reference evidence="2 3" key="1">
    <citation type="submission" date="2019-12" db="EMBL/GenBank/DDBJ databases">
        <title>Devosia maris sp. nov., isolated from the deep seawater.</title>
        <authorList>
            <person name="Liu Y."/>
        </authorList>
    </citation>
    <scope>NUCLEOTIDE SEQUENCE [LARGE SCALE GENOMIC DNA]</scope>
    <source>
        <strain evidence="2 3">L53-10-65</strain>
    </source>
</reference>
<dbReference type="RefSeq" id="WP_157290688.1">
    <property type="nucleotide sequence ID" value="NZ_WQRF01000003.1"/>
</dbReference>
<protein>
    <recommendedName>
        <fullName evidence="4">DUF945 domain-containing protein</fullName>
    </recommendedName>
</protein>
<evidence type="ECO:0008006" key="4">
    <source>
        <dbReference type="Google" id="ProtNLM"/>
    </source>
</evidence>
<dbReference type="EMBL" id="WQRF01000003">
    <property type="protein sequence ID" value="MVS99864.1"/>
    <property type="molecule type" value="Genomic_DNA"/>
</dbReference>
<name>A0A7X3FSB3_9HYPH</name>
<comment type="caution">
    <text evidence="2">The sequence shown here is derived from an EMBL/GenBank/DDBJ whole genome shotgun (WGS) entry which is preliminary data.</text>
</comment>
<keyword evidence="3" id="KW-1185">Reference proteome</keyword>
<evidence type="ECO:0000256" key="1">
    <source>
        <dbReference type="SAM" id="SignalP"/>
    </source>
</evidence>
<organism evidence="2 3">
    <name type="scientific">Devosia marina</name>
    <dbReference type="NCBI Taxonomy" id="2683198"/>
    <lineage>
        <taxon>Bacteria</taxon>
        <taxon>Pseudomonadati</taxon>
        <taxon>Pseudomonadota</taxon>
        <taxon>Alphaproteobacteria</taxon>
        <taxon>Hyphomicrobiales</taxon>
        <taxon>Devosiaceae</taxon>
        <taxon>Devosia</taxon>
    </lineage>
</organism>
<sequence length="408" mass="42926">MIRTIKNTSLMAATGLAAFAFMQPAMALDAQTFIDRIESVYAVMGYDLSFGEASLSGDTITVDGVTITMAGMDPMALDSQLTFSGVVENDDGSYFADSLTTPDLDIEFGDEHVGHLTLVDMIAEDLWLPPEGETSAEVLVQLVGRMATGPLTVTRDGAEVIKIAGMEAVSEFAYDANDALESIHSDVAITDIWADLSTLREEEPEAGAIVEALGLTKISGNITQSVNWSMADGRMVFEESKLDFADIGALNFTADITGFTLDMLDKIYAMQASDLDPMSEEAQAQQMMAGMEIAQALSIAGASLRYDDAGLAPKLLDLFAAQSGVERAAFVESLKAMLPAMIAESGVTALNDVVVPPVSAFLDDPQNLEVAVNPASPTSVLVLAAAAANPAGLIEALGLTVTANAKTK</sequence>
<feature type="signal peptide" evidence="1">
    <location>
        <begin position="1"/>
        <end position="27"/>
    </location>
</feature>
<keyword evidence="1" id="KW-0732">Signal</keyword>
<feature type="chain" id="PRO_5030803661" description="DUF945 domain-containing protein" evidence="1">
    <location>
        <begin position="28"/>
        <end position="408"/>
    </location>
</feature>
<dbReference type="Proteomes" id="UP000438106">
    <property type="component" value="Unassembled WGS sequence"/>
</dbReference>
<dbReference type="AlphaFoldDB" id="A0A7X3FSB3"/>